<organism evidence="3 4">
    <name type="scientific">Blumeria hordei</name>
    <name type="common">Barley powdery mildew</name>
    <name type="synonym">Blumeria graminis f. sp. hordei</name>
    <dbReference type="NCBI Taxonomy" id="2867405"/>
    <lineage>
        <taxon>Eukaryota</taxon>
        <taxon>Fungi</taxon>
        <taxon>Dikarya</taxon>
        <taxon>Ascomycota</taxon>
        <taxon>Pezizomycotina</taxon>
        <taxon>Leotiomycetes</taxon>
        <taxon>Erysiphales</taxon>
        <taxon>Erysiphaceae</taxon>
        <taxon>Blumeria</taxon>
    </lineage>
</organism>
<sequence length="120" mass="13941">MKFFNAPMTVALAAITLLVPSTHALFQFNCISGESLDEHLVRSNEEGSSPDNVREDDPPAPSGEWYGVKKFKRQAQDGRYIDYLVQRLQAYPNYILYEWNTDKWEECTMKIVLNYRKSRS</sequence>
<reference evidence="3 4" key="1">
    <citation type="submission" date="2017-11" db="EMBL/GenBank/DDBJ databases">
        <authorList>
            <person name="Kracher B."/>
        </authorList>
    </citation>
    <scope>NUCLEOTIDE SEQUENCE [LARGE SCALE GENOMIC DNA]</scope>
    <source>
        <strain evidence="3 4">RACE1</strain>
    </source>
</reference>
<proteinExistence type="predicted"/>
<evidence type="ECO:0000256" key="1">
    <source>
        <dbReference type="SAM" id="MobiDB-lite"/>
    </source>
</evidence>
<feature type="chain" id="PRO_5016665212" evidence="2">
    <location>
        <begin position="25"/>
        <end position="120"/>
    </location>
</feature>
<keyword evidence="2" id="KW-0732">Signal</keyword>
<evidence type="ECO:0000313" key="4">
    <source>
        <dbReference type="Proteomes" id="UP000275772"/>
    </source>
</evidence>
<evidence type="ECO:0000256" key="2">
    <source>
        <dbReference type="SAM" id="SignalP"/>
    </source>
</evidence>
<name>A0A383UU89_BLUHO</name>
<gene>
    <name evidence="3" type="ORF">BLGHR1_13608</name>
</gene>
<protein>
    <submittedName>
        <fullName evidence="3">Uncharacterized protein</fullName>
    </submittedName>
</protein>
<dbReference type="Proteomes" id="UP000275772">
    <property type="component" value="Unassembled WGS sequence"/>
</dbReference>
<dbReference type="VEuPathDB" id="FungiDB:BLGHR1_13608"/>
<evidence type="ECO:0000313" key="3">
    <source>
        <dbReference type="EMBL" id="SZF02822.1"/>
    </source>
</evidence>
<feature type="region of interest" description="Disordered" evidence="1">
    <location>
        <begin position="41"/>
        <end position="65"/>
    </location>
</feature>
<dbReference type="EMBL" id="UNSH01000045">
    <property type="protein sequence ID" value="SZF02822.1"/>
    <property type="molecule type" value="Genomic_DNA"/>
</dbReference>
<feature type="signal peptide" evidence="2">
    <location>
        <begin position="1"/>
        <end position="24"/>
    </location>
</feature>
<accession>A0A383UU89</accession>
<dbReference type="AlphaFoldDB" id="A0A383UU89"/>